<feature type="transmembrane region" description="Helical" evidence="1">
    <location>
        <begin position="12"/>
        <end position="33"/>
    </location>
</feature>
<keyword evidence="1" id="KW-0472">Membrane</keyword>
<keyword evidence="1" id="KW-1133">Transmembrane helix</keyword>
<protein>
    <submittedName>
        <fullName evidence="2">Phage-related membrane protein</fullName>
    </submittedName>
</protein>
<keyword evidence="1" id="KW-0812">Transmembrane</keyword>
<comment type="caution">
    <text evidence="2">The sequence shown here is derived from an EMBL/GenBank/DDBJ whole genome shotgun (WGS) entry which is preliminary data.</text>
</comment>
<dbReference type="Proteomes" id="UP000256710">
    <property type="component" value="Unassembled WGS sequence"/>
</dbReference>
<reference evidence="2 3" key="1">
    <citation type="submission" date="2018-01" db="EMBL/GenBank/DDBJ databases">
        <authorList>
            <person name="Clerissi C."/>
        </authorList>
    </citation>
    <scope>NUCLEOTIDE SEQUENCE [LARGE SCALE GENOMIC DNA]</scope>
    <source>
        <strain evidence="2">Cupriavidus taiwanensis STM 6082</strain>
    </source>
</reference>
<evidence type="ECO:0000313" key="3">
    <source>
        <dbReference type="Proteomes" id="UP000256710"/>
    </source>
</evidence>
<accession>A0ABY1UYV2</accession>
<proteinExistence type="predicted"/>
<evidence type="ECO:0000256" key="1">
    <source>
        <dbReference type="SAM" id="Phobius"/>
    </source>
</evidence>
<gene>
    <name evidence="2" type="ORF">CBM2605_A190098</name>
</gene>
<organism evidence="2 3">
    <name type="scientific">Cupriavidus neocaledonicus</name>
    <dbReference type="NCBI Taxonomy" id="1040979"/>
    <lineage>
        <taxon>Bacteria</taxon>
        <taxon>Pseudomonadati</taxon>
        <taxon>Pseudomonadota</taxon>
        <taxon>Betaproteobacteria</taxon>
        <taxon>Burkholderiales</taxon>
        <taxon>Burkholderiaceae</taxon>
        <taxon>Cupriavidus</taxon>
    </lineage>
</organism>
<dbReference type="RefSeq" id="WP_018005389.1">
    <property type="nucleotide sequence ID" value="NZ_AQUR01000088.1"/>
</dbReference>
<keyword evidence="3" id="KW-1185">Reference proteome</keyword>
<dbReference type="Pfam" id="PF10734">
    <property type="entry name" value="DUF2523"/>
    <property type="match status" value="1"/>
</dbReference>
<name>A0ABY1UYV2_9BURK</name>
<sequence length="97" mass="10733">MWTFILAGVNTLLGFVFRSLVVKFVVFFALWFITTEFVSVLQQVGILPTSASLNASLSGLSATTWYFLDLFAVSQGLPIIISAMVSRFIIRRLPVIG</sequence>
<evidence type="ECO:0000313" key="2">
    <source>
        <dbReference type="EMBL" id="SOZ35595.1"/>
    </source>
</evidence>
<dbReference type="EMBL" id="OFTC01000011">
    <property type="protein sequence ID" value="SOZ35595.1"/>
    <property type="molecule type" value="Genomic_DNA"/>
</dbReference>
<dbReference type="InterPro" id="IPR019670">
    <property type="entry name" value="DUF2523"/>
</dbReference>
<feature type="transmembrane region" description="Helical" evidence="1">
    <location>
        <begin position="65"/>
        <end position="90"/>
    </location>
</feature>